<dbReference type="Proteomes" id="UP000582213">
    <property type="component" value="Unassembled WGS sequence"/>
</dbReference>
<proteinExistence type="predicted"/>
<protein>
    <submittedName>
        <fullName evidence="2">Uncharacterized protein</fullName>
    </submittedName>
</protein>
<reference evidence="1 4" key="2">
    <citation type="submission" date="2020-08" db="EMBL/GenBank/DDBJ databases">
        <title>Genomic Encyclopedia of Type Strains, Phase IV (KMG-IV): sequencing the most valuable type-strain genomes for metagenomic binning, comparative biology and taxonomic classification.</title>
        <authorList>
            <person name="Goeker M."/>
        </authorList>
    </citation>
    <scope>NUCLEOTIDE SEQUENCE [LARGE SCALE GENOMIC DNA]</scope>
    <source>
        <strain evidence="1 4">DSM 12421</strain>
    </source>
</reference>
<sequence length="189" mass="22118">MKVCECNSDIRNVLEIIHHYLEKVRREGKYDKKDDCIYSDKVYSEYSAIINSIRNNDVKSCFEQVICNEDYLIKIYSKKSFIFKHPDIILLKSKSFTFIVELKSYGKQNLMDVLDQLHSSIDHLPNQLRSECTAIIYMPESGSAIPEGYTYDPNTYKLQKKLGKNKKKNESFGSSIYAYVYIKGILRFM</sequence>
<dbReference type="GeneID" id="42800444"/>
<evidence type="ECO:0000313" key="4">
    <source>
        <dbReference type="Proteomes" id="UP000582213"/>
    </source>
</evidence>
<dbReference type="RefSeq" id="WP_156014065.1">
    <property type="nucleotide sequence ID" value="NZ_CP045484.1"/>
</dbReference>
<gene>
    <name evidence="2" type="ORF">D1869_04325</name>
    <name evidence="1" type="ORF">HNQ62_001901</name>
</gene>
<evidence type="ECO:0000313" key="3">
    <source>
        <dbReference type="Proteomes" id="UP000427373"/>
    </source>
</evidence>
<dbReference type="EMBL" id="JACHFY010000011">
    <property type="protein sequence ID" value="MBB5254128.1"/>
    <property type="molecule type" value="Genomic_DNA"/>
</dbReference>
<accession>A0A650CFH2</accession>
<evidence type="ECO:0000313" key="2">
    <source>
        <dbReference type="EMBL" id="QGR16509.1"/>
    </source>
</evidence>
<dbReference type="Proteomes" id="UP000427373">
    <property type="component" value="Chromosome"/>
</dbReference>
<dbReference type="OrthoDB" id="374252at2157"/>
<organism evidence="2 3">
    <name type="scientific">Sulfurisphaera ohwakuensis</name>
    <dbReference type="NCBI Taxonomy" id="69656"/>
    <lineage>
        <taxon>Archaea</taxon>
        <taxon>Thermoproteota</taxon>
        <taxon>Thermoprotei</taxon>
        <taxon>Sulfolobales</taxon>
        <taxon>Sulfolobaceae</taxon>
        <taxon>Sulfurisphaera</taxon>
    </lineage>
</organism>
<keyword evidence="3" id="KW-1185">Reference proteome</keyword>
<name>A0A650CFH2_SULOH</name>
<reference evidence="2 3" key="1">
    <citation type="submission" date="2019-10" db="EMBL/GenBank/DDBJ databases">
        <title>Genome Sequences from Six Type Strain Members of the Archaeal Family Sulfolobaceae: Acidianus ambivalens, Acidianus infernus, Metallosphaera prunae, Stygiolobus azoricus, Sulfolobus metallicus, and Sulfurisphaera ohwakuensis.</title>
        <authorList>
            <person name="Counts J.A."/>
            <person name="Kelly R.M."/>
        </authorList>
    </citation>
    <scope>NUCLEOTIDE SEQUENCE [LARGE SCALE GENOMIC DNA]</scope>
    <source>
        <strain evidence="2 3">TA-1</strain>
    </source>
</reference>
<evidence type="ECO:0000313" key="1">
    <source>
        <dbReference type="EMBL" id="MBB5254128.1"/>
    </source>
</evidence>
<dbReference type="EMBL" id="CP045484">
    <property type="protein sequence ID" value="QGR16509.1"/>
    <property type="molecule type" value="Genomic_DNA"/>
</dbReference>
<dbReference type="KEGG" id="soh:D1869_04325"/>
<dbReference type="AlphaFoldDB" id="A0A650CFH2"/>